<dbReference type="EMBL" id="LXQA011311445">
    <property type="protein sequence ID" value="MCI92823.1"/>
    <property type="molecule type" value="Genomic_DNA"/>
</dbReference>
<keyword evidence="2" id="KW-1185">Reference proteome</keyword>
<comment type="caution">
    <text evidence="1">The sequence shown here is derived from an EMBL/GenBank/DDBJ whole genome shotgun (WGS) entry which is preliminary data.</text>
</comment>
<evidence type="ECO:0000313" key="2">
    <source>
        <dbReference type="Proteomes" id="UP000265520"/>
    </source>
</evidence>
<dbReference type="AlphaFoldDB" id="A0A392VZD8"/>
<proteinExistence type="predicted"/>
<name>A0A392VZD8_9FABA</name>
<feature type="non-terminal residue" evidence="1">
    <location>
        <position position="24"/>
    </location>
</feature>
<dbReference type="Proteomes" id="UP000265520">
    <property type="component" value="Unassembled WGS sequence"/>
</dbReference>
<organism evidence="1 2">
    <name type="scientific">Trifolium medium</name>
    <dbReference type="NCBI Taxonomy" id="97028"/>
    <lineage>
        <taxon>Eukaryota</taxon>
        <taxon>Viridiplantae</taxon>
        <taxon>Streptophyta</taxon>
        <taxon>Embryophyta</taxon>
        <taxon>Tracheophyta</taxon>
        <taxon>Spermatophyta</taxon>
        <taxon>Magnoliopsida</taxon>
        <taxon>eudicotyledons</taxon>
        <taxon>Gunneridae</taxon>
        <taxon>Pentapetalae</taxon>
        <taxon>rosids</taxon>
        <taxon>fabids</taxon>
        <taxon>Fabales</taxon>
        <taxon>Fabaceae</taxon>
        <taxon>Papilionoideae</taxon>
        <taxon>50 kb inversion clade</taxon>
        <taxon>NPAAA clade</taxon>
        <taxon>Hologalegina</taxon>
        <taxon>IRL clade</taxon>
        <taxon>Trifolieae</taxon>
        <taxon>Trifolium</taxon>
    </lineage>
</organism>
<reference evidence="1 2" key="1">
    <citation type="journal article" date="2018" name="Front. Plant Sci.">
        <title>Red Clover (Trifolium pratense) and Zigzag Clover (T. medium) - A Picture of Genomic Similarities and Differences.</title>
        <authorList>
            <person name="Dluhosova J."/>
            <person name="Istvanek J."/>
            <person name="Nedelnik J."/>
            <person name="Repkova J."/>
        </authorList>
    </citation>
    <scope>NUCLEOTIDE SEQUENCE [LARGE SCALE GENOMIC DNA]</scope>
    <source>
        <strain evidence="2">cv. 10/8</strain>
        <tissue evidence="1">Leaf</tissue>
    </source>
</reference>
<evidence type="ECO:0000313" key="1">
    <source>
        <dbReference type="EMBL" id="MCI92823.1"/>
    </source>
</evidence>
<sequence length="24" mass="2861">MAKGRYLQITLRRPSQCKLEVKIE</sequence>
<protein>
    <submittedName>
        <fullName evidence="1">Uncharacterized protein</fullName>
    </submittedName>
</protein>
<accession>A0A392VZD8</accession>